<name>U6KCI5_9EIME</name>
<dbReference type="AlphaFoldDB" id="U6KCI5"/>
<evidence type="ECO:0000313" key="3">
    <source>
        <dbReference type="Proteomes" id="UP000030744"/>
    </source>
</evidence>
<accession>U6KCI5</accession>
<sequence length="194" mass="20575">MKDVEAAALRQLGRVSLAAYLDLENGLLGVEFVPNSLQEEQITSPAAGLGPLPPKRGDEGLHELPLQLPPEPCTEASFASLSPQYAALERPKLSDKGDPEVVVVACSPGYLPTRGHMADSDRAICDNGKWVLEDGLDCRRTCAGRPDASLYPKGAYIVSGPDWSLNSRAAPRSLQASAGHSPPMGSGRLVAEVY</sequence>
<feature type="region of interest" description="Disordered" evidence="1">
    <location>
        <begin position="174"/>
        <end position="194"/>
    </location>
</feature>
<protein>
    <submittedName>
        <fullName evidence="2">Uncharacterized protein</fullName>
    </submittedName>
</protein>
<reference evidence="2" key="1">
    <citation type="submission" date="2013-10" db="EMBL/GenBank/DDBJ databases">
        <title>Genomic analysis of the causative agents of coccidiosis in chickens.</title>
        <authorList>
            <person name="Reid A.J."/>
            <person name="Blake D."/>
            <person name="Billington K."/>
            <person name="Browne H."/>
            <person name="Dunn M."/>
            <person name="Hung S."/>
            <person name="Kawahara F."/>
            <person name="Miranda-Saavedra D."/>
            <person name="Mourier T."/>
            <person name="Nagra H."/>
            <person name="Otto T.D."/>
            <person name="Rawlings N."/>
            <person name="Sanchez A."/>
            <person name="Sanders M."/>
            <person name="Subramaniam C."/>
            <person name="Tay Y."/>
            <person name="Dear P."/>
            <person name="Doerig C."/>
            <person name="Gruber A."/>
            <person name="Parkinson J."/>
            <person name="Shirley M."/>
            <person name="Wan K.L."/>
            <person name="Berriman M."/>
            <person name="Tomley F."/>
            <person name="Pain A."/>
        </authorList>
    </citation>
    <scope>NUCLEOTIDE SEQUENCE [LARGE SCALE GENOMIC DNA]</scope>
    <source>
        <strain evidence="2">Houghton</strain>
    </source>
</reference>
<dbReference type="EMBL" id="HG732469">
    <property type="protein sequence ID" value="CDJ35740.1"/>
    <property type="molecule type" value="Genomic_DNA"/>
</dbReference>
<evidence type="ECO:0000256" key="1">
    <source>
        <dbReference type="SAM" id="MobiDB-lite"/>
    </source>
</evidence>
<organism evidence="2 3">
    <name type="scientific">Eimeria mitis</name>
    <dbReference type="NCBI Taxonomy" id="44415"/>
    <lineage>
        <taxon>Eukaryota</taxon>
        <taxon>Sar</taxon>
        <taxon>Alveolata</taxon>
        <taxon>Apicomplexa</taxon>
        <taxon>Conoidasida</taxon>
        <taxon>Coccidia</taxon>
        <taxon>Eucoccidiorida</taxon>
        <taxon>Eimeriorina</taxon>
        <taxon>Eimeriidae</taxon>
        <taxon>Eimeria</taxon>
    </lineage>
</organism>
<dbReference type="VEuPathDB" id="ToxoDB:EMH_0100430"/>
<evidence type="ECO:0000313" key="2">
    <source>
        <dbReference type="EMBL" id="CDJ35740.1"/>
    </source>
</evidence>
<dbReference type="Proteomes" id="UP000030744">
    <property type="component" value="Unassembled WGS sequence"/>
</dbReference>
<proteinExistence type="predicted"/>
<dbReference type="GeneID" id="60404920"/>
<gene>
    <name evidence="2" type="ORF">EMH_0100430</name>
</gene>
<reference evidence="2" key="2">
    <citation type="submission" date="2013-10" db="EMBL/GenBank/DDBJ databases">
        <authorList>
            <person name="Aslett M."/>
        </authorList>
    </citation>
    <scope>NUCLEOTIDE SEQUENCE [LARGE SCALE GENOMIC DNA]</scope>
    <source>
        <strain evidence="2">Houghton</strain>
    </source>
</reference>
<dbReference type="RefSeq" id="XP_037878029.1">
    <property type="nucleotide sequence ID" value="XM_038022175.1"/>
</dbReference>
<keyword evidence="3" id="KW-1185">Reference proteome</keyword>